<dbReference type="Gene3D" id="1.50.10.20">
    <property type="match status" value="1"/>
</dbReference>
<sequence length="418" mass="45363">MLFLTSVLLLAFGALKPTVAQDLFVPGTWRKSSNSRPLAERIAISQNAINTILPQLNSATGEFHGIPPGIGYWQSGNAFSAMANQDYFAGTSSNKAQVVMNLKNVFKLRPTYDQYGCAGLAQSLRLSADMYMLCRYNDDALWWAQAALYAYRAYGDTVLLANAIATWNRVTTFVVTPAQASAGKHPNKSFALSPTCDGVTMAGGVFWRPTTDDQAINSITTGLYITVSAFLAEITKDARYKNAAILSANWVKAHNLNGNIVLDSVNAHDCSRSPSTWLFTYNSGKYIEGLSVLADVTGDSQWRTMMVNILATAVKFSAWQGSDGIITEGSSTTSNNDSVGFKAIFIRGLYEAFARNPSNTNLRILVRSYIDVQYNALLDLAANGNSYSANWHGPPQGFTSWGQLAALDVLTSAIIANN</sequence>
<feature type="chain" id="PRO_5016967497" description="Glycoside hydrolase family 76 protein" evidence="1">
    <location>
        <begin position="21"/>
        <end position="418"/>
    </location>
</feature>
<feature type="signal peptide" evidence="1">
    <location>
        <begin position="1"/>
        <end position="20"/>
    </location>
</feature>
<dbReference type="InterPro" id="IPR053169">
    <property type="entry name" value="MUG_Protein"/>
</dbReference>
<organism evidence="2 3">
    <name type="scientific">Hypsizygus marmoreus</name>
    <name type="common">White beech mushroom</name>
    <name type="synonym">Agaricus marmoreus</name>
    <dbReference type="NCBI Taxonomy" id="39966"/>
    <lineage>
        <taxon>Eukaryota</taxon>
        <taxon>Fungi</taxon>
        <taxon>Dikarya</taxon>
        <taxon>Basidiomycota</taxon>
        <taxon>Agaricomycotina</taxon>
        <taxon>Agaricomycetes</taxon>
        <taxon>Agaricomycetidae</taxon>
        <taxon>Agaricales</taxon>
        <taxon>Tricholomatineae</taxon>
        <taxon>Lyophyllaceae</taxon>
        <taxon>Hypsizygus</taxon>
    </lineage>
</organism>
<dbReference type="InterPro" id="IPR008928">
    <property type="entry name" value="6-hairpin_glycosidase_sf"/>
</dbReference>
<dbReference type="SUPFAM" id="SSF48208">
    <property type="entry name" value="Six-hairpin glycosidases"/>
    <property type="match status" value="1"/>
</dbReference>
<dbReference type="GO" id="GO:0005975">
    <property type="term" value="P:carbohydrate metabolic process"/>
    <property type="evidence" value="ECO:0007669"/>
    <property type="project" value="InterPro"/>
</dbReference>
<dbReference type="STRING" id="39966.A0A369JPY6"/>
<dbReference type="InterPro" id="IPR005198">
    <property type="entry name" value="Glyco_hydro_76"/>
</dbReference>
<dbReference type="PANTHER" id="PTHR47791:SF3">
    <property type="entry name" value="MEIOTICALLY UP-REGULATED GENE 191 PROTEIN"/>
    <property type="match status" value="1"/>
</dbReference>
<reference evidence="2" key="1">
    <citation type="submission" date="2018-04" db="EMBL/GenBank/DDBJ databases">
        <title>Whole genome sequencing of Hypsizygus marmoreus.</title>
        <authorList>
            <person name="Choi I.-G."/>
            <person name="Min B."/>
            <person name="Kim J.-G."/>
            <person name="Kim S."/>
            <person name="Oh Y.-L."/>
            <person name="Kong W.-S."/>
            <person name="Park H."/>
            <person name="Jeong J."/>
            <person name="Song E.-S."/>
        </authorList>
    </citation>
    <scope>NUCLEOTIDE SEQUENCE [LARGE SCALE GENOMIC DNA]</scope>
    <source>
        <strain evidence="2">51987-8</strain>
    </source>
</reference>
<evidence type="ECO:0008006" key="4">
    <source>
        <dbReference type="Google" id="ProtNLM"/>
    </source>
</evidence>
<name>A0A369JPY6_HYPMA</name>
<dbReference type="PANTHER" id="PTHR47791">
    <property type="entry name" value="MEIOTICALLY UP-REGULATED GENE 191 PROTEIN"/>
    <property type="match status" value="1"/>
</dbReference>
<evidence type="ECO:0000313" key="2">
    <source>
        <dbReference type="EMBL" id="RDB23898.1"/>
    </source>
</evidence>
<dbReference type="AlphaFoldDB" id="A0A369JPY6"/>
<dbReference type="Proteomes" id="UP000076154">
    <property type="component" value="Unassembled WGS sequence"/>
</dbReference>
<dbReference type="OrthoDB" id="9984024at2759"/>
<proteinExistence type="predicted"/>
<dbReference type="EMBL" id="LUEZ02000046">
    <property type="protein sequence ID" value="RDB23898.1"/>
    <property type="molecule type" value="Genomic_DNA"/>
</dbReference>
<evidence type="ECO:0000256" key="1">
    <source>
        <dbReference type="SAM" id="SignalP"/>
    </source>
</evidence>
<keyword evidence="1" id="KW-0732">Signal</keyword>
<accession>A0A369JPY6</accession>
<dbReference type="Pfam" id="PF03663">
    <property type="entry name" value="Glyco_hydro_76"/>
    <property type="match status" value="1"/>
</dbReference>
<gene>
    <name evidence="2" type="ORF">Hypma_008896</name>
</gene>
<protein>
    <recommendedName>
        <fullName evidence="4">Glycoside hydrolase family 76 protein</fullName>
    </recommendedName>
</protein>
<comment type="caution">
    <text evidence="2">The sequence shown here is derived from an EMBL/GenBank/DDBJ whole genome shotgun (WGS) entry which is preliminary data.</text>
</comment>
<evidence type="ECO:0000313" key="3">
    <source>
        <dbReference type="Proteomes" id="UP000076154"/>
    </source>
</evidence>
<dbReference type="InParanoid" id="A0A369JPY6"/>
<keyword evidence="3" id="KW-1185">Reference proteome</keyword>